<keyword evidence="1 2" id="KW-0238">DNA-binding</keyword>
<dbReference type="RefSeq" id="WP_301189957.1">
    <property type="nucleotide sequence ID" value="NZ_JAPDPJ010000013.1"/>
</dbReference>
<dbReference type="GO" id="GO:0003677">
    <property type="term" value="F:DNA binding"/>
    <property type="evidence" value="ECO:0007669"/>
    <property type="project" value="UniProtKB-UniRule"/>
</dbReference>
<evidence type="ECO:0000256" key="2">
    <source>
        <dbReference type="PROSITE-ProRule" id="PRU00335"/>
    </source>
</evidence>
<dbReference type="Pfam" id="PF00440">
    <property type="entry name" value="TetR_N"/>
    <property type="match status" value="1"/>
</dbReference>
<dbReference type="Proteomes" id="UP001209229">
    <property type="component" value="Unassembled WGS sequence"/>
</dbReference>
<gene>
    <name evidence="4" type="ORF">OM075_07935</name>
</gene>
<feature type="DNA-binding region" description="H-T-H motif" evidence="2">
    <location>
        <begin position="30"/>
        <end position="49"/>
    </location>
</feature>
<dbReference type="Gene3D" id="1.10.10.60">
    <property type="entry name" value="Homeodomain-like"/>
    <property type="match status" value="1"/>
</dbReference>
<evidence type="ECO:0000256" key="1">
    <source>
        <dbReference type="ARBA" id="ARBA00023125"/>
    </source>
</evidence>
<protein>
    <submittedName>
        <fullName evidence="4">TetR/AcrR family transcriptional regulator</fullName>
    </submittedName>
</protein>
<keyword evidence="5" id="KW-1185">Reference proteome</keyword>
<evidence type="ECO:0000313" key="4">
    <source>
        <dbReference type="EMBL" id="MCW3786393.1"/>
    </source>
</evidence>
<dbReference type="Gene3D" id="1.10.357.10">
    <property type="entry name" value="Tetracycline Repressor, domain 2"/>
    <property type="match status" value="1"/>
</dbReference>
<name>A0AAE3SFP5_9BACT</name>
<dbReference type="InterPro" id="IPR050109">
    <property type="entry name" value="HTH-type_TetR-like_transc_reg"/>
</dbReference>
<evidence type="ECO:0000259" key="3">
    <source>
        <dbReference type="PROSITE" id="PS50977"/>
    </source>
</evidence>
<dbReference type="InterPro" id="IPR001647">
    <property type="entry name" value="HTH_TetR"/>
</dbReference>
<dbReference type="PANTHER" id="PTHR30328">
    <property type="entry name" value="TRANSCRIPTIONAL REPRESSOR"/>
    <property type="match status" value="1"/>
</dbReference>
<proteinExistence type="predicted"/>
<feature type="domain" description="HTH tetR-type" evidence="3">
    <location>
        <begin position="7"/>
        <end position="67"/>
    </location>
</feature>
<dbReference type="AlphaFoldDB" id="A0AAE3SFP5"/>
<reference evidence="4" key="1">
    <citation type="submission" date="2022-10" db="EMBL/GenBank/DDBJ databases">
        <authorList>
            <person name="Yu W.X."/>
        </authorList>
    </citation>
    <scope>NUCLEOTIDE SEQUENCE</scope>
    <source>
        <strain evidence="4">AAT</strain>
    </source>
</reference>
<dbReference type="EMBL" id="JAPDPJ010000013">
    <property type="protein sequence ID" value="MCW3786393.1"/>
    <property type="molecule type" value="Genomic_DNA"/>
</dbReference>
<organism evidence="4 5">
    <name type="scientific">Plebeiibacterium sediminum</name>
    <dbReference type="NCBI Taxonomy" id="2992112"/>
    <lineage>
        <taxon>Bacteria</taxon>
        <taxon>Pseudomonadati</taxon>
        <taxon>Bacteroidota</taxon>
        <taxon>Bacteroidia</taxon>
        <taxon>Marinilabiliales</taxon>
        <taxon>Marinilabiliaceae</taxon>
        <taxon>Plebeiibacterium</taxon>
    </lineage>
</organism>
<sequence>MAKVGDLELETRLFETTKEMLVKYGVRGWNMDELSKECGVSKRTLYKIIGNKEDLLYKVIEVNFLSEIEKRREYLNGVDDYVSKLDSFGSFFANNFEDFVLLNARDITKEYPRIEDMIKTRKQNLNNILTDFFKQGQKLGLIDKSIKPSFISNFIDVIITANINSGQSSAEFREKLKPELEIIIRGIRIS</sequence>
<dbReference type="PROSITE" id="PS50977">
    <property type="entry name" value="HTH_TETR_2"/>
    <property type="match status" value="1"/>
</dbReference>
<evidence type="ECO:0000313" key="5">
    <source>
        <dbReference type="Proteomes" id="UP001209229"/>
    </source>
</evidence>
<accession>A0AAE3SFP5</accession>
<dbReference type="InterPro" id="IPR009057">
    <property type="entry name" value="Homeodomain-like_sf"/>
</dbReference>
<comment type="caution">
    <text evidence="4">The sequence shown here is derived from an EMBL/GenBank/DDBJ whole genome shotgun (WGS) entry which is preliminary data.</text>
</comment>
<dbReference type="SUPFAM" id="SSF46689">
    <property type="entry name" value="Homeodomain-like"/>
    <property type="match status" value="1"/>
</dbReference>
<dbReference type="PANTHER" id="PTHR30328:SF54">
    <property type="entry name" value="HTH-TYPE TRANSCRIPTIONAL REPRESSOR SCO4008"/>
    <property type="match status" value="1"/>
</dbReference>